<organism evidence="2 3">
    <name type="scientific">Sphingomonas swuensis</name>
    <dbReference type="NCBI Taxonomy" id="977800"/>
    <lineage>
        <taxon>Bacteria</taxon>
        <taxon>Pseudomonadati</taxon>
        <taxon>Pseudomonadota</taxon>
        <taxon>Alphaproteobacteria</taxon>
        <taxon>Sphingomonadales</taxon>
        <taxon>Sphingomonadaceae</taxon>
        <taxon>Sphingomonas</taxon>
    </lineage>
</organism>
<dbReference type="InterPro" id="IPR003848">
    <property type="entry name" value="DUF218"/>
</dbReference>
<dbReference type="Proteomes" id="UP001500235">
    <property type="component" value="Unassembled WGS sequence"/>
</dbReference>
<dbReference type="InterPro" id="IPR051599">
    <property type="entry name" value="Cell_Envelope_Assoc"/>
</dbReference>
<dbReference type="InterPro" id="IPR014729">
    <property type="entry name" value="Rossmann-like_a/b/a_fold"/>
</dbReference>
<evidence type="ECO:0000313" key="3">
    <source>
        <dbReference type="Proteomes" id="UP001500235"/>
    </source>
</evidence>
<protein>
    <submittedName>
        <fullName evidence="2">YdcF family protein</fullName>
    </submittedName>
</protein>
<gene>
    <name evidence="2" type="ORF">GCM10022280_09490</name>
</gene>
<dbReference type="CDD" id="cd06259">
    <property type="entry name" value="YdcF-like"/>
    <property type="match status" value="1"/>
</dbReference>
<reference evidence="3" key="1">
    <citation type="journal article" date="2019" name="Int. J. Syst. Evol. Microbiol.">
        <title>The Global Catalogue of Microorganisms (GCM) 10K type strain sequencing project: providing services to taxonomists for standard genome sequencing and annotation.</title>
        <authorList>
            <consortium name="The Broad Institute Genomics Platform"/>
            <consortium name="The Broad Institute Genome Sequencing Center for Infectious Disease"/>
            <person name="Wu L."/>
            <person name="Ma J."/>
        </authorList>
    </citation>
    <scope>NUCLEOTIDE SEQUENCE [LARGE SCALE GENOMIC DNA]</scope>
    <source>
        <strain evidence="3">JCM 17563</strain>
    </source>
</reference>
<name>A0ABP7SLK0_9SPHN</name>
<comment type="caution">
    <text evidence="2">The sequence shown here is derived from an EMBL/GenBank/DDBJ whole genome shotgun (WGS) entry which is preliminary data.</text>
</comment>
<dbReference type="Pfam" id="PF02698">
    <property type="entry name" value="DUF218"/>
    <property type="match status" value="1"/>
</dbReference>
<proteinExistence type="predicted"/>
<dbReference type="Gene3D" id="3.40.50.620">
    <property type="entry name" value="HUPs"/>
    <property type="match status" value="1"/>
</dbReference>
<dbReference type="PANTHER" id="PTHR30336:SF20">
    <property type="entry name" value="DUF218 DOMAIN-CONTAINING PROTEIN"/>
    <property type="match status" value="1"/>
</dbReference>
<dbReference type="EMBL" id="BAABBQ010000001">
    <property type="protein sequence ID" value="GAA4013346.1"/>
    <property type="molecule type" value="Genomic_DNA"/>
</dbReference>
<feature type="domain" description="DUF218" evidence="1">
    <location>
        <begin position="19"/>
        <end position="161"/>
    </location>
</feature>
<accession>A0ABP7SLK0</accession>
<keyword evidence="3" id="KW-1185">Reference proteome</keyword>
<evidence type="ECO:0000259" key="1">
    <source>
        <dbReference type="Pfam" id="PF02698"/>
    </source>
</evidence>
<sequence length="174" mass="19443">MLAIQIYQQGKVDAVQSADVAIVLGAAIHGVKPSPVFEERIRHGLDLYRSKKVRKLLFTGGIGEGTRVAESVVARRYALRHGLPEAAILTEEFSRTTRANLFEARKVMQANDVDSALIVSDPLHMKRAMRMAADLGMAAEPSPTPTSRYRSWHAKAAFLMRELYFYNHYLITGQ</sequence>
<dbReference type="PANTHER" id="PTHR30336">
    <property type="entry name" value="INNER MEMBRANE PROTEIN, PROBABLE PERMEASE"/>
    <property type="match status" value="1"/>
</dbReference>
<evidence type="ECO:0000313" key="2">
    <source>
        <dbReference type="EMBL" id="GAA4013346.1"/>
    </source>
</evidence>